<dbReference type="OrthoDB" id="542135at2759"/>
<evidence type="ECO:0000259" key="3">
    <source>
        <dbReference type="Pfam" id="PF22691"/>
    </source>
</evidence>
<reference evidence="4 5" key="1">
    <citation type="journal article" date="2018" name="Mol. Biol. Evol.">
        <title>Broad Genomic Sampling Reveals a Smut Pathogenic Ancestry of the Fungal Clade Ustilaginomycotina.</title>
        <authorList>
            <person name="Kijpornyongpan T."/>
            <person name="Mondo S.J."/>
            <person name="Barry K."/>
            <person name="Sandor L."/>
            <person name="Lee J."/>
            <person name="Lipzen A."/>
            <person name="Pangilinan J."/>
            <person name="LaButti K."/>
            <person name="Hainaut M."/>
            <person name="Henrissat B."/>
            <person name="Grigoriev I.V."/>
            <person name="Spatafora J.W."/>
            <person name="Aime M.C."/>
        </authorList>
    </citation>
    <scope>NUCLEOTIDE SEQUENCE [LARGE SCALE GENOMIC DNA]</scope>
    <source>
        <strain evidence="4 5">MCA 4718</strain>
    </source>
</reference>
<dbReference type="Pfam" id="PF22691">
    <property type="entry name" value="Thiolase_C_1"/>
    <property type="match status" value="1"/>
</dbReference>
<dbReference type="Pfam" id="PF00108">
    <property type="entry name" value="Thiolase_N"/>
    <property type="match status" value="1"/>
</dbReference>
<dbReference type="InterPro" id="IPR002155">
    <property type="entry name" value="Thiolase"/>
</dbReference>
<dbReference type="PROSITE" id="PS00098">
    <property type="entry name" value="THIOLASE_1"/>
    <property type="match status" value="1"/>
</dbReference>
<dbReference type="PANTHER" id="PTHR42870">
    <property type="entry name" value="ACETYL-COA C-ACETYLTRANSFERASE"/>
    <property type="match status" value="1"/>
</dbReference>
<accession>A0A316UGE9</accession>
<dbReference type="InterPro" id="IPR016039">
    <property type="entry name" value="Thiolase-like"/>
</dbReference>
<protein>
    <submittedName>
        <fullName evidence="4">Putative sterol carrier protein</fullName>
    </submittedName>
</protein>
<dbReference type="InterPro" id="IPR055140">
    <property type="entry name" value="Thiolase_C_2"/>
</dbReference>
<proteinExistence type="predicted"/>
<dbReference type="GO" id="GO:0016747">
    <property type="term" value="F:acyltransferase activity, transferring groups other than amino-acyl groups"/>
    <property type="evidence" value="ECO:0007669"/>
    <property type="project" value="InterPro"/>
</dbReference>
<dbReference type="Gene3D" id="3.40.47.10">
    <property type="match status" value="1"/>
</dbReference>
<dbReference type="PANTHER" id="PTHR42870:SF1">
    <property type="entry name" value="NON-SPECIFIC LIPID-TRANSFER PROTEIN-LIKE 2"/>
    <property type="match status" value="1"/>
</dbReference>
<feature type="domain" description="Thiolase N-terminal" evidence="2">
    <location>
        <begin position="9"/>
        <end position="199"/>
    </location>
</feature>
<dbReference type="SUPFAM" id="SSF53901">
    <property type="entry name" value="Thiolase-like"/>
    <property type="match status" value="2"/>
</dbReference>
<dbReference type="STRING" id="1684307.A0A316UGE9"/>
<name>A0A316UGE9_9BASI</name>
<dbReference type="NCBIfam" id="NF006102">
    <property type="entry name" value="PRK08256.1"/>
    <property type="match status" value="1"/>
</dbReference>
<evidence type="ECO:0000313" key="4">
    <source>
        <dbReference type="EMBL" id="PWN24018.1"/>
    </source>
</evidence>
<evidence type="ECO:0000313" key="5">
    <source>
        <dbReference type="Proteomes" id="UP000245942"/>
    </source>
</evidence>
<dbReference type="GeneID" id="37011238"/>
<dbReference type="PIRSF" id="PIRSF000429">
    <property type="entry name" value="Ac-CoA_Ac_transf"/>
    <property type="match status" value="1"/>
</dbReference>
<sequence length="455" mass="48773">MPYTPRKAYIVGVGMTKFDKPRGERDYPELGLEATVKALIDAGITYDHVETAAVGYCYGDSTCGQRVLYQLGLTQIPVLNVNNNCSTGSSAVAIAANAIMSGQVECALALGFEKMAAGSLGSAWNDRAPPMEGTMSQLFEIEGDKEYEVDDFGPFAARIFGAAGQEYCERYGATWDHIAQISAKNHKHSVNNPYSQFRASPSAEEVSKARKITRELTLPMCSPTSDGGAAVIVASEDFVKANKLEDRAVELAGMGIATDSPRLYEDKSRIELAGADMSRRAAQKAYQQAGVGPKDIQVIELHDCFAANELILYPALGLCAEGDAHKIVEAGDNTYGGKWVINPSGGLESKGHPLGATGVSAVVYLSLQVRGEAGAIQVKDREVKYALSNNVGLGGSAASFILTKPPFYKEGGHNKDRFGYDLASEVRPVSEEELAKVRSKHISDYVPPSLPESKL</sequence>
<dbReference type="Proteomes" id="UP000245942">
    <property type="component" value="Unassembled WGS sequence"/>
</dbReference>
<dbReference type="AlphaFoldDB" id="A0A316UGE9"/>
<organism evidence="4 5">
    <name type="scientific">Pseudomicrostroma glucosiphilum</name>
    <dbReference type="NCBI Taxonomy" id="1684307"/>
    <lineage>
        <taxon>Eukaryota</taxon>
        <taxon>Fungi</taxon>
        <taxon>Dikarya</taxon>
        <taxon>Basidiomycota</taxon>
        <taxon>Ustilaginomycotina</taxon>
        <taxon>Exobasidiomycetes</taxon>
        <taxon>Microstromatales</taxon>
        <taxon>Microstromatales incertae sedis</taxon>
        <taxon>Pseudomicrostroma</taxon>
    </lineage>
</organism>
<gene>
    <name evidence="4" type="ORF">BCV69DRAFT_17238</name>
</gene>
<evidence type="ECO:0000256" key="1">
    <source>
        <dbReference type="ARBA" id="ARBA00022679"/>
    </source>
</evidence>
<dbReference type="InterPro" id="IPR020615">
    <property type="entry name" value="Thiolase_acyl_enz_int_AS"/>
</dbReference>
<evidence type="ECO:0000259" key="2">
    <source>
        <dbReference type="Pfam" id="PF00108"/>
    </source>
</evidence>
<feature type="domain" description="Thiolase C-terminal" evidence="3">
    <location>
        <begin position="275"/>
        <end position="402"/>
    </location>
</feature>
<keyword evidence="5" id="KW-1185">Reference proteome</keyword>
<keyword evidence="1" id="KW-0808">Transferase</keyword>
<dbReference type="EMBL" id="KZ819321">
    <property type="protein sequence ID" value="PWN24018.1"/>
    <property type="molecule type" value="Genomic_DNA"/>
</dbReference>
<dbReference type="RefSeq" id="XP_025351178.1">
    <property type="nucleotide sequence ID" value="XM_025489504.1"/>
</dbReference>
<dbReference type="InterPro" id="IPR020616">
    <property type="entry name" value="Thiolase_N"/>
</dbReference>
<dbReference type="CDD" id="cd00829">
    <property type="entry name" value="SCP-x_thiolase"/>
    <property type="match status" value="1"/>
</dbReference>